<dbReference type="AlphaFoldDB" id="A0A224Y4X0"/>
<feature type="signal peptide" evidence="1">
    <location>
        <begin position="1"/>
        <end position="34"/>
    </location>
</feature>
<feature type="chain" id="PRO_5012013697" evidence="1">
    <location>
        <begin position="35"/>
        <end position="80"/>
    </location>
</feature>
<dbReference type="EMBL" id="GFTR01000845">
    <property type="protein sequence ID" value="JAW15581.1"/>
    <property type="molecule type" value="Transcribed_RNA"/>
</dbReference>
<accession>A0A224Y4X0</accession>
<proteinExistence type="predicted"/>
<keyword evidence="1" id="KW-0732">Signal</keyword>
<evidence type="ECO:0000313" key="2">
    <source>
        <dbReference type="EMBL" id="JAW15581.1"/>
    </source>
</evidence>
<protein>
    <submittedName>
        <fullName evidence="2">Putative secreted protein</fullName>
    </submittedName>
</protein>
<evidence type="ECO:0000256" key="1">
    <source>
        <dbReference type="SAM" id="SignalP"/>
    </source>
</evidence>
<name>A0A224Y4X0_9HEMI</name>
<sequence>MVWTNARTLPAQHPAPAMPLLLLFLLALPPPLQLLRRHFASLAAGPHLLADIEDTLTKFVYPSRYVRPVDGLHTYKHRVS</sequence>
<reference evidence="2" key="1">
    <citation type="journal article" date="2018" name="PLoS Negl. Trop. Dis.">
        <title>An insight into the salivary gland and fat body transcriptome of Panstrongylus lignarius (Hemiptera: Heteroptera), the main vector of Chagas disease in Peru.</title>
        <authorList>
            <person name="Nevoa J.C."/>
            <person name="Mendes M.T."/>
            <person name="da Silva M.V."/>
            <person name="Soares S.C."/>
            <person name="Oliveira C.J.F."/>
            <person name="Ribeiro J.M.C."/>
        </authorList>
    </citation>
    <scope>NUCLEOTIDE SEQUENCE</scope>
</reference>
<organism evidence="2">
    <name type="scientific">Panstrongylus lignarius</name>
    <dbReference type="NCBI Taxonomy" id="156445"/>
    <lineage>
        <taxon>Eukaryota</taxon>
        <taxon>Metazoa</taxon>
        <taxon>Ecdysozoa</taxon>
        <taxon>Arthropoda</taxon>
        <taxon>Hexapoda</taxon>
        <taxon>Insecta</taxon>
        <taxon>Pterygota</taxon>
        <taxon>Neoptera</taxon>
        <taxon>Paraneoptera</taxon>
        <taxon>Hemiptera</taxon>
        <taxon>Heteroptera</taxon>
        <taxon>Panheteroptera</taxon>
        <taxon>Cimicomorpha</taxon>
        <taxon>Reduviidae</taxon>
        <taxon>Triatominae</taxon>
        <taxon>Panstrongylus</taxon>
    </lineage>
</organism>